<accession>A0AAN0J0U6</accession>
<keyword evidence="1" id="KW-0472">Membrane</keyword>
<dbReference type="GeneID" id="109581189"/>
<sequence>MVGFKDTLVVWYSYIAYKYRLLFITIGYLGPVTNIDSSIDNCSTIDITWTAPTVDDGVSILYYILKMYDAITCSLVDTVSVYDTREGISNSNTFSYQRAPKSVNGNTVSIEHTFQQNTFTIIQFSIPVMVECTGEAPDSATVTVHCNETGGIYSSSYIIDYTKQPNNITGSVPVLQYQRCNISIVFSNEAGSSEPFILAFDTYPLSTYITTTTAAATTTTATIVTPVSTTLGISTGYYVITAGVVIILSILIIIISLILLVIIYKRKAFGSASLQKQQEACVPTTRNEAYEFNNLVFTTDNNPAYEEIGGNRGGPVSM</sequence>
<reference evidence="2" key="2">
    <citation type="submission" date="2024-06" db="UniProtKB">
        <authorList>
            <consortium name="EnsemblMetazoa"/>
        </authorList>
    </citation>
    <scope>IDENTIFICATION</scope>
</reference>
<dbReference type="AlphaFoldDB" id="A0AAN0J0U6"/>
<dbReference type="EnsemblMetazoa" id="XM_019995061.1">
    <property type="protein sequence ID" value="XP_019850620.1"/>
    <property type="gene ID" value="LOC109581189"/>
</dbReference>
<reference evidence="3" key="1">
    <citation type="journal article" date="2010" name="Nature">
        <title>The Amphimedon queenslandica genome and the evolution of animal complexity.</title>
        <authorList>
            <person name="Srivastava M."/>
            <person name="Simakov O."/>
            <person name="Chapman J."/>
            <person name="Fahey B."/>
            <person name="Gauthier M.E."/>
            <person name="Mitros T."/>
            <person name="Richards G.S."/>
            <person name="Conaco C."/>
            <person name="Dacre M."/>
            <person name="Hellsten U."/>
            <person name="Larroux C."/>
            <person name="Putnam N.H."/>
            <person name="Stanke M."/>
            <person name="Adamska M."/>
            <person name="Darling A."/>
            <person name="Degnan S.M."/>
            <person name="Oakley T.H."/>
            <person name="Plachetzki D.C."/>
            <person name="Zhai Y."/>
            <person name="Adamski M."/>
            <person name="Calcino A."/>
            <person name="Cummins S.F."/>
            <person name="Goodstein D.M."/>
            <person name="Harris C."/>
            <person name="Jackson D.J."/>
            <person name="Leys S.P."/>
            <person name="Shu S."/>
            <person name="Woodcroft B.J."/>
            <person name="Vervoort M."/>
            <person name="Kosik K.S."/>
            <person name="Manning G."/>
            <person name="Degnan B.M."/>
            <person name="Rokhsar D.S."/>
        </authorList>
    </citation>
    <scope>NUCLEOTIDE SEQUENCE [LARGE SCALE GENOMIC DNA]</scope>
</reference>
<evidence type="ECO:0008006" key="4">
    <source>
        <dbReference type="Google" id="ProtNLM"/>
    </source>
</evidence>
<name>A0AAN0J0U6_AMPQE</name>
<evidence type="ECO:0000313" key="3">
    <source>
        <dbReference type="Proteomes" id="UP000007879"/>
    </source>
</evidence>
<protein>
    <recommendedName>
        <fullName evidence="4">Fibronectin type-III domain-containing protein</fullName>
    </recommendedName>
</protein>
<keyword evidence="1" id="KW-1133">Transmembrane helix</keyword>
<feature type="transmembrane region" description="Helical" evidence="1">
    <location>
        <begin position="237"/>
        <end position="264"/>
    </location>
</feature>
<dbReference type="RefSeq" id="XP_019850620.1">
    <property type="nucleotide sequence ID" value="XM_019995061.1"/>
</dbReference>
<dbReference type="Proteomes" id="UP000007879">
    <property type="component" value="Unassembled WGS sequence"/>
</dbReference>
<proteinExistence type="predicted"/>
<dbReference type="KEGG" id="aqu:109581189"/>
<organism evidence="2 3">
    <name type="scientific">Amphimedon queenslandica</name>
    <name type="common">Sponge</name>
    <dbReference type="NCBI Taxonomy" id="400682"/>
    <lineage>
        <taxon>Eukaryota</taxon>
        <taxon>Metazoa</taxon>
        <taxon>Porifera</taxon>
        <taxon>Demospongiae</taxon>
        <taxon>Heteroscleromorpha</taxon>
        <taxon>Haplosclerida</taxon>
        <taxon>Niphatidae</taxon>
        <taxon>Amphimedon</taxon>
    </lineage>
</organism>
<evidence type="ECO:0000313" key="2">
    <source>
        <dbReference type="EnsemblMetazoa" id="XP_019850620.1"/>
    </source>
</evidence>
<keyword evidence="1" id="KW-0812">Transmembrane</keyword>
<evidence type="ECO:0000256" key="1">
    <source>
        <dbReference type="SAM" id="Phobius"/>
    </source>
</evidence>
<keyword evidence="3" id="KW-1185">Reference proteome</keyword>